<dbReference type="InterPro" id="IPR001638">
    <property type="entry name" value="Solute-binding_3/MltF_N"/>
</dbReference>
<dbReference type="PANTHER" id="PTHR30024">
    <property type="entry name" value="ALIPHATIC SULFONATES-BINDING PROTEIN-RELATED"/>
    <property type="match status" value="1"/>
</dbReference>
<name>A0A126R0B9_METOL</name>
<reference evidence="8 9" key="1">
    <citation type="journal article" date="2016" name="Genome Announc.">
        <title>Draft Genome Sequence of the Rumen Methanogen Methanobrevibacter olleyae YLM1.</title>
        <authorList>
            <person name="Kelly W.J."/>
            <person name="Li D."/>
            <person name="Lambie S.C."/>
            <person name="Cox F."/>
            <person name="Attwood G.T."/>
            <person name="Altermann E."/>
            <person name="Leahy S.C."/>
        </authorList>
    </citation>
    <scope>NUCLEOTIDE SEQUENCE [LARGE SCALE GENOMIC DNA]</scope>
    <source>
        <strain evidence="8 9">YLM1</strain>
    </source>
</reference>
<dbReference type="Pfam" id="PF13379">
    <property type="entry name" value="NMT1_2"/>
    <property type="match status" value="1"/>
</dbReference>
<keyword evidence="6" id="KW-1133">Transmembrane helix</keyword>
<dbReference type="SUPFAM" id="SSF53850">
    <property type="entry name" value="Periplasmic binding protein-like II"/>
    <property type="match status" value="1"/>
</dbReference>
<dbReference type="GO" id="GO:0042626">
    <property type="term" value="F:ATPase-coupled transmembrane transporter activity"/>
    <property type="evidence" value="ECO:0007669"/>
    <property type="project" value="InterPro"/>
</dbReference>
<evidence type="ECO:0000256" key="2">
    <source>
        <dbReference type="ARBA" id="ARBA00022448"/>
    </source>
</evidence>
<protein>
    <submittedName>
        <fullName evidence="8">Nitrate/sulfonate/bicarbonate ABC transporter substrate-binding protein</fullName>
    </submittedName>
</protein>
<dbReference type="KEGG" id="mol:YLM1_0508"/>
<evidence type="ECO:0000313" key="8">
    <source>
        <dbReference type="EMBL" id="AMK15065.1"/>
    </source>
</evidence>
<dbReference type="STRING" id="294671.YLM1_0508"/>
<dbReference type="PATRIC" id="fig|294671.3.peg.527"/>
<keyword evidence="2" id="KW-0813">Transport</keyword>
<organism evidence="8 9">
    <name type="scientific">Methanobrevibacter olleyae</name>
    <dbReference type="NCBI Taxonomy" id="294671"/>
    <lineage>
        <taxon>Archaea</taxon>
        <taxon>Methanobacteriati</taxon>
        <taxon>Methanobacteriota</taxon>
        <taxon>Methanomada group</taxon>
        <taxon>Methanobacteria</taxon>
        <taxon>Methanobacteriales</taxon>
        <taxon>Methanobacteriaceae</taxon>
        <taxon>Methanobrevibacter</taxon>
    </lineage>
</organism>
<evidence type="ECO:0000256" key="4">
    <source>
        <dbReference type="ARBA" id="ARBA00022519"/>
    </source>
</evidence>
<dbReference type="GO" id="GO:0012505">
    <property type="term" value="C:endomembrane system"/>
    <property type="evidence" value="ECO:0007669"/>
    <property type="project" value="UniProtKB-SubCell"/>
</dbReference>
<keyword evidence="3" id="KW-1003">Cell membrane</keyword>
<evidence type="ECO:0000256" key="5">
    <source>
        <dbReference type="ARBA" id="ARBA00023136"/>
    </source>
</evidence>
<dbReference type="EMBL" id="CP014265">
    <property type="protein sequence ID" value="AMK15065.1"/>
    <property type="molecule type" value="Genomic_DNA"/>
</dbReference>
<evidence type="ECO:0000259" key="7">
    <source>
        <dbReference type="SMART" id="SM00062"/>
    </source>
</evidence>
<evidence type="ECO:0000256" key="6">
    <source>
        <dbReference type="SAM" id="Phobius"/>
    </source>
</evidence>
<gene>
    <name evidence="8" type="ORF">YLM1_0508</name>
</gene>
<dbReference type="RefSeq" id="WP_067146004.1">
    <property type="nucleotide sequence ID" value="NZ_CP014265.1"/>
</dbReference>
<feature type="domain" description="Solute-binding protein family 3/N-terminal" evidence="7">
    <location>
        <begin position="31"/>
        <end position="247"/>
    </location>
</feature>
<dbReference type="InterPro" id="IPR010067">
    <property type="entry name" value="ABC_SsuA_sub-bd"/>
</dbReference>
<dbReference type="Gene3D" id="3.40.190.10">
    <property type="entry name" value="Periplasmic binding protein-like II"/>
    <property type="match status" value="2"/>
</dbReference>
<accession>A0A126R0B9</accession>
<dbReference type="NCBIfam" id="TIGR01728">
    <property type="entry name" value="SsuA_fam"/>
    <property type="match status" value="1"/>
</dbReference>
<keyword evidence="5 6" id="KW-0472">Membrane</keyword>
<dbReference type="AlphaFoldDB" id="A0A126R0B9"/>
<proteinExistence type="predicted"/>
<reference evidence="9" key="2">
    <citation type="submission" date="2016-02" db="EMBL/GenBank/DDBJ databases">
        <title>The draft genome sequence of the rumen methanogen Methanobrevibacter olleyae YLM1.</title>
        <authorList>
            <consortium name="New Zealand Agricultural Greenhouse Gas Research Centre/Pastoral Greenhouse Gas Research Consortium"/>
            <person name="Kelly W.J."/>
            <person name="Li D."/>
            <person name="Lambie S.C."/>
            <person name="Attwood G.T."/>
            <person name="Altermann E."/>
            <person name="Leahy S.C."/>
        </authorList>
    </citation>
    <scope>NUCLEOTIDE SEQUENCE [LARGE SCALE GENOMIC DNA]</scope>
    <source>
        <strain evidence="9">YLM1</strain>
    </source>
</reference>
<comment type="subcellular location">
    <subcellularLocation>
        <location evidence="1">Endomembrane system</location>
    </subcellularLocation>
</comment>
<keyword evidence="4" id="KW-0997">Cell inner membrane</keyword>
<keyword evidence="9" id="KW-1185">Reference proteome</keyword>
<evidence type="ECO:0000313" key="9">
    <source>
        <dbReference type="Proteomes" id="UP000066376"/>
    </source>
</evidence>
<sequence length="313" mass="33206">MDKKILAIIAIIIVAIVAVGAYFALGAGDDTITIGHLPSDHDTAMYVAEAQKQYEAQGLKVETVQFNNGGDLMTAMASGDVDVGYVGITPVLSSIEKGVPVKVVSGAQIEGSGVVVGSDSGINSLADLKGKKVGTPGAATIQNMIITYGLNKSGVNVNDVELISMKAAQMTDALKAGQIDAMICWEPFSSIAVKNGYGKLLQNTSDIIPGHPCCVVAARQDFIDNHPEELKKILAIHENTTKFTNENPSEAAALLPEDIVPDKELQTSIINDTQFISGLDEDYKKSVIDFMQLGVDLGLLKEPISEDKIFAEL</sequence>
<dbReference type="SMART" id="SM00062">
    <property type="entry name" value="PBPb"/>
    <property type="match status" value="1"/>
</dbReference>
<dbReference type="GO" id="GO:0016020">
    <property type="term" value="C:membrane"/>
    <property type="evidence" value="ECO:0007669"/>
    <property type="project" value="InterPro"/>
</dbReference>
<evidence type="ECO:0000256" key="3">
    <source>
        <dbReference type="ARBA" id="ARBA00022475"/>
    </source>
</evidence>
<feature type="transmembrane region" description="Helical" evidence="6">
    <location>
        <begin position="5"/>
        <end position="25"/>
    </location>
</feature>
<dbReference type="InterPro" id="IPR044527">
    <property type="entry name" value="NrtA/CpmA_ABC-bd_dom"/>
</dbReference>
<dbReference type="Proteomes" id="UP000066376">
    <property type="component" value="Chromosome"/>
</dbReference>
<keyword evidence="6" id="KW-0812">Transmembrane</keyword>
<dbReference type="GeneID" id="28488808"/>
<dbReference type="CDD" id="cd13553">
    <property type="entry name" value="PBP2_NrtA_CpmA_like"/>
    <property type="match status" value="1"/>
</dbReference>
<evidence type="ECO:0000256" key="1">
    <source>
        <dbReference type="ARBA" id="ARBA00004308"/>
    </source>
</evidence>